<dbReference type="RefSeq" id="WP_338109066.1">
    <property type="nucleotide sequence ID" value="NZ_JABWRY020000001.1"/>
</dbReference>
<keyword evidence="3" id="KW-0238">DNA-binding</keyword>
<dbReference type="PROSITE" id="PS01124">
    <property type="entry name" value="HTH_ARAC_FAMILY_2"/>
    <property type="match status" value="1"/>
</dbReference>
<dbReference type="PROSITE" id="PS00041">
    <property type="entry name" value="HTH_ARAC_FAMILY_1"/>
    <property type="match status" value="1"/>
</dbReference>
<dbReference type="EMBL" id="JBBHLD010000042">
    <property type="protein sequence ID" value="MEJ5908153.1"/>
    <property type="molecule type" value="Genomic_DNA"/>
</dbReference>
<evidence type="ECO:0000313" key="8">
    <source>
        <dbReference type="Proteomes" id="UP001377692"/>
    </source>
</evidence>
<evidence type="ECO:0000259" key="6">
    <source>
        <dbReference type="PROSITE" id="PS01124"/>
    </source>
</evidence>
<dbReference type="InterPro" id="IPR018062">
    <property type="entry name" value="HTH_AraC-typ_CS"/>
</dbReference>
<comment type="function">
    <text evidence="5">Regulatory protein of the TOL plasmid xyl operons. XylS activates the xylXYZLTEGFJQKIH operon required for the degradation of toluene, m-xylene and p-xylene.</text>
</comment>
<dbReference type="InterPro" id="IPR018060">
    <property type="entry name" value="HTH_AraC"/>
</dbReference>
<comment type="subcellular location">
    <subcellularLocation>
        <location evidence="1">Cytoplasm</location>
    </subcellularLocation>
</comment>
<protein>
    <submittedName>
        <fullName evidence="7">Helix-turn-helix domain-containing protein</fullName>
    </submittedName>
</protein>
<keyword evidence="8" id="KW-1185">Reference proteome</keyword>
<proteinExistence type="predicted"/>
<gene>
    <name evidence="7" type="ORF">V7V80_26070</name>
</gene>
<evidence type="ECO:0000313" key="7">
    <source>
        <dbReference type="EMBL" id="MEJ5908153.1"/>
    </source>
</evidence>
<evidence type="ECO:0000256" key="3">
    <source>
        <dbReference type="ARBA" id="ARBA00023125"/>
    </source>
</evidence>
<reference evidence="7 8" key="1">
    <citation type="submission" date="2024-02" db="EMBL/GenBank/DDBJ databases">
        <title>Identification of pathogenicity and growth-promoting functions of Pseudomonas putida variants.</title>
        <authorList>
            <person name="Sun J."/>
        </authorList>
    </citation>
    <scope>NUCLEOTIDE SEQUENCE [LARGE SCALE GENOMIC DNA]</scope>
    <source>
        <strain evidence="7 8">A04</strain>
    </source>
</reference>
<evidence type="ECO:0000256" key="1">
    <source>
        <dbReference type="ARBA" id="ARBA00004496"/>
    </source>
</evidence>
<name>A0ABU8RE64_9PSED</name>
<dbReference type="Gene3D" id="1.10.10.60">
    <property type="entry name" value="Homeodomain-like"/>
    <property type="match status" value="1"/>
</dbReference>
<dbReference type="Pfam" id="PF12833">
    <property type="entry name" value="HTH_18"/>
    <property type="match status" value="1"/>
</dbReference>
<dbReference type="PANTHER" id="PTHR46796">
    <property type="entry name" value="HTH-TYPE TRANSCRIPTIONAL ACTIVATOR RHAS-RELATED"/>
    <property type="match status" value="1"/>
</dbReference>
<sequence length="53" mass="5749">MRVAHAQRLLRAGLSIADAAIACGFFDQSHLNRAFKKVVGLTPGSFRSGYSRV</sequence>
<keyword evidence="4" id="KW-0804">Transcription</keyword>
<feature type="domain" description="HTH araC/xylS-type" evidence="6">
    <location>
        <begin position="1"/>
        <end position="49"/>
    </location>
</feature>
<comment type="caution">
    <text evidence="7">The sequence shown here is derived from an EMBL/GenBank/DDBJ whole genome shotgun (WGS) entry which is preliminary data.</text>
</comment>
<accession>A0ABU8RE64</accession>
<keyword evidence="2" id="KW-0805">Transcription regulation</keyword>
<dbReference type="SUPFAM" id="SSF46689">
    <property type="entry name" value="Homeodomain-like"/>
    <property type="match status" value="1"/>
</dbReference>
<dbReference type="InterPro" id="IPR050204">
    <property type="entry name" value="AraC_XylS_family_regulators"/>
</dbReference>
<dbReference type="SMART" id="SM00342">
    <property type="entry name" value="HTH_ARAC"/>
    <property type="match status" value="1"/>
</dbReference>
<dbReference type="InterPro" id="IPR009057">
    <property type="entry name" value="Homeodomain-like_sf"/>
</dbReference>
<organism evidence="7 8">
    <name type="scientific">Pseudomonas kermanshahensis</name>
    <dbReference type="NCBI Taxonomy" id="2745482"/>
    <lineage>
        <taxon>Bacteria</taxon>
        <taxon>Pseudomonadati</taxon>
        <taxon>Pseudomonadota</taxon>
        <taxon>Gammaproteobacteria</taxon>
        <taxon>Pseudomonadales</taxon>
        <taxon>Pseudomonadaceae</taxon>
        <taxon>Pseudomonas</taxon>
    </lineage>
</organism>
<dbReference type="Proteomes" id="UP001377692">
    <property type="component" value="Unassembled WGS sequence"/>
</dbReference>
<evidence type="ECO:0000256" key="5">
    <source>
        <dbReference type="ARBA" id="ARBA00037345"/>
    </source>
</evidence>
<evidence type="ECO:0000256" key="4">
    <source>
        <dbReference type="ARBA" id="ARBA00023163"/>
    </source>
</evidence>
<evidence type="ECO:0000256" key="2">
    <source>
        <dbReference type="ARBA" id="ARBA00023015"/>
    </source>
</evidence>